<dbReference type="InterPro" id="IPR035979">
    <property type="entry name" value="RBD_domain_sf"/>
</dbReference>
<protein>
    <recommendedName>
        <fullName evidence="3">RRM domain-containing protein</fullName>
    </recommendedName>
</protein>
<reference evidence="1 2" key="1">
    <citation type="submission" date="2024-04" db="EMBL/GenBank/DDBJ databases">
        <title>Symmetric and asymmetric DNA N6-adenine methylation regulates different biological responses in Mucorales.</title>
        <authorList>
            <consortium name="Lawrence Berkeley National Laboratory"/>
            <person name="Lax C."/>
            <person name="Mondo S.J."/>
            <person name="Osorio-Concepcion M."/>
            <person name="Muszewska A."/>
            <person name="Corrochano-Luque M."/>
            <person name="Gutierrez G."/>
            <person name="Riley R."/>
            <person name="Lipzen A."/>
            <person name="Guo J."/>
            <person name="Hundley H."/>
            <person name="Amirebrahimi M."/>
            <person name="Ng V."/>
            <person name="Lorenzo-Gutierrez D."/>
            <person name="Binder U."/>
            <person name="Yang J."/>
            <person name="Song Y."/>
            <person name="Canovas D."/>
            <person name="Navarro E."/>
            <person name="Freitag M."/>
            <person name="Gabaldon T."/>
            <person name="Grigoriev I.V."/>
            <person name="Corrochano L.M."/>
            <person name="Nicolas F.E."/>
            <person name="Garre V."/>
        </authorList>
    </citation>
    <scope>NUCLEOTIDE SEQUENCE [LARGE SCALE GENOMIC DNA]</scope>
    <source>
        <strain evidence="1 2">L51</strain>
    </source>
</reference>
<dbReference type="Proteomes" id="UP001448207">
    <property type="component" value="Unassembled WGS sequence"/>
</dbReference>
<sequence>MSRWAEEMLEPFLLYPSNMLSETKVQYSHNLQSKGLKLEDINEHGGYANIDKIMAGSAFSSRTSFEVSSKIIRENKSINEKPKPPGYEVGLLRKRAIPEVAPRPVQQSNEKVKVETHVKRSSNSIKRLSDSMLFNSMSISVEKRQYHVIKISNIPWCISLSNIRSILTNLTMPNPDKCVQNIHIIMDKHTGKTLDHAYIEVLSDKQTIVEAIKTYRRPPVKGRRLSLSESSQDDLMSDLYPGWKDSLGISSFKANGDDTNIQNQPGLIEREDYEALLAVCRDFKLHFSRKCAERPFEHFISLLIKYPWDQPQRITTLQRDHLYEYYKQATGILKEHLFRHQAIFDPTLLQRMVRGAIQSPGLTVPQKKGILKASLCVCPDDLSHLLVQKSPETTATEDSAPPFENSFFSIQI</sequence>
<accession>A0ABR3AIU2</accession>
<evidence type="ECO:0000313" key="2">
    <source>
        <dbReference type="Proteomes" id="UP001448207"/>
    </source>
</evidence>
<keyword evidence="2" id="KW-1185">Reference proteome</keyword>
<dbReference type="EMBL" id="JBCLYO010000038">
    <property type="protein sequence ID" value="KAL0075012.1"/>
    <property type="molecule type" value="Genomic_DNA"/>
</dbReference>
<organism evidence="1 2">
    <name type="scientific">Phycomyces blakesleeanus</name>
    <dbReference type="NCBI Taxonomy" id="4837"/>
    <lineage>
        <taxon>Eukaryota</taxon>
        <taxon>Fungi</taxon>
        <taxon>Fungi incertae sedis</taxon>
        <taxon>Mucoromycota</taxon>
        <taxon>Mucoromycotina</taxon>
        <taxon>Mucoromycetes</taxon>
        <taxon>Mucorales</taxon>
        <taxon>Phycomycetaceae</taxon>
        <taxon>Phycomyces</taxon>
    </lineage>
</organism>
<evidence type="ECO:0008006" key="3">
    <source>
        <dbReference type="Google" id="ProtNLM"/>
    </source>
</evidence>
<proteinExistence type="predicted"/>
<evidence type="ECO:0000313" key="1">
    <source>
        <dbReference type="EMBL" id="KAL0075012.1"/>
    </source>
</evidence>
<dbReference type="SUPFAM" id="SSF54928">
    <property type="entry name" value="RNA-binding domain, RBD"/>
    <property type="match status" value="1"/>
</dbReference>
<dbReference type="Gene3D" id="3.30.70.330">
    <property type="match status" value="1"/>
</dbReference>
<name>A0ABR3AIU2_PHYBL</name>
<dbReference type="InterPro" id="IPR012677">
    <property type="entry name" value="Nucleotide-bd_a/b_plait_sf"/>
</dbReference>
<comment type="caution">
    <text evidence="1">The sequence shown here is derived from an EMBL/GenBank/DDBJ whole genome shotgun (WGS) entry which is preliminary data.</text>
</comment>
<gene>
    <name evidence="1" type="ORF">J3Q64DRAFT_1853460</name>
</gene>